<gene>
    <name evidence="1" type="ORF">M878_32105</name>
</gene>
<protein>
    <submittedName>
        <fullName evidence="1">Uncharacterized protein</fullName>
    </submittedName>
</protein>
<sequence length="49" mass="5383">MSRSASETFGKQCTSMFRGKDRDMDAECAAMPRCHRVTYHTLGGAAPTD</sequence>
<keyword evidence="2" id="KW-1185">Reference proteome</keyword>
<dbReference type="HOGENOM" id="CLU_3141360_0_0_11"/>
<evidence type="ECO:0000313" key="2">
    <source>
        <dbReference type="Proteomes" id="UP000017984"/>
    </source>
</evidence>
<evidence type="ECO:0000313" key="1">
    <source>
        <dbReference type="EMBL" id="EST24013.1"/>
    </source>
</evidence>
<comment type="caution">
    <text evidence="1">The sequence shown here is derived from an EMBL/GenBank/DDBJ whole genome shotgun (WGS) entry which is preliminary data.</text>
</comment>
<dbReference type="STRING" id="1352936.M878_32105"/>
<dbReference type="PATRIC" id="fig|1352936.5.peg.6689"/>
<accession>V6JWB4</accession>
<dbReference type="Proteomes" id="UP000017984">
    <property type="component" value="Chromosome"/>
</dbReference>
<dbReference type="EMBL" id="AWQX01000274">
    <property type="protein sequence ID" value="EST24013.1"/>
    <property type="molecule type" value="Genomic_DNA"/>
</dbReference>
<proteinExistence type="predicted"/>
<organism evidence="1 2">
    <name type="scientific">Streptomyces roseochromogenus subsp. oscitans DS 12.976</name>
    <dbReference type="NCBI Taxonomy" id="1352936"/>
    <lineage>
        <taxon>Bacteria</taxon>
        <taxon>Bacillati</taxon>
        <taxon>Actinomycetota</taxon>
        <taxon>Actinomycetes</taxon>
        <taxon>Kitasatosporales</taxon>
        <taxon>Streptomycetaceae</taxon>
        <taxon>Streptomyces</taxon>
    </lineage>
</organism>
<dbReference type="AlphaFoldDB" id="V6JWB4"/>
<name>V6JWB4_STRRC</name>
<reference evidence="1 2" key="1">
    <citation type="journal article" date="2014" name="Genome Announc.">
        <title>Draft Genome Sequence of Streptomyces roseochromogenes subsp. oscitans DS 12.976, Producer of the Aminocoumarin Antibiotic Clorobiocin.</title>
        <authorList>
            <person name="Ruckert C."/>
            <person name="Kalinowski J."/>
            <person name="Heide L."/>
            <person name="Apel A.K."/>
        </authorList>
    </citation>
    <scope>NUCLEOTIDE SEQUENCE [LARGE SCALE GENOMIC DNA]</scope>
    <source>
        <strain evidence="1 2">DS 12.976</strain>
    </source>
</reference>